<dbReference type="InterPro" id="IPR001878">
    <property type="entry name" value="Znf_CCHC"/>
</dbReference>
<dbReference type="PROSITE" id="PS50157">
    <property type="entry name" value="ZINC_FINGER_C2H2_2"/>
    <property type="match status" value="1"/>
</dbReference>
<evidence type="ECO:0000256" key="3">
    <source>
        <dbReference type="ARBA" id="ARBA00022833"/>
    </source>
</evidence>
<dbReference type="OrthoDB" id="273070at2759"/>
<evidence type="ECO:0000313" key="10">
    <source>
        <dbReference type="Proteomes" id="UP000054928"/>
    </source>
</evidence>
<keyword evidence="1 4" id="KW-0479">Metal-binding</keyword>
<evidence type="ECO:0000256" key="4">
    <source>
        <dbReference type="PROSITE-ProRule" id="PRU00723"/>
    </source>
</evidence>
<accession>A0A0P1AF00</accession>
<evidence type="ECO:0000256" key="1">
    <source>
        <dbReference type="ARBA" id="ARBA00022723"/>
    </source>
</evidence>
<dbReference type="OMA" id="QPGHWKQ"/>
<dbReference type="Proteomes" id="UP000054928">
    <property type="component" value="Unassembled WGS sequence"/>
</dbReference>
<dbReference type="STRING" id="4781.A0A0P1AF00"/>
<keyword evidence="2 4" id="KW-0863">Zinc-finger</keyword>
<feature type="zinc finger region" description="C3H1-type" evidence="4">
    <location>
        <begin position="555"/>
        <end position="583"/>
    </location>
</feature>
<keyword evidence="3 4" id="KW-0862">Zinc</keyword>
<dbReference type="GeneID" id="36404778"/>
<sequence length="774" mass="88339">MERGGNFRNGRGGRGFGRGRGRGSGRVGRGRGRGSGGGGRGGRGSGFQSQRRHDDQSYASYPSPQHVPPQQVYPPPPQGFSQYPPQDQYQQQYQAPTLYQQQGHSDDRSGYNVAPPCPPSLRPDLYHQPVETFSQYPTQQFQQFSQYQQPQSLSLSHQYIQYHDETRGYLNNPQISTVPAPRQSIDFADAVQARQQAYAPVPRENDQQSFYQDLTHPIQPQDPRTNRHHIQSQDQTWYHFQQPHPLQFNGPPTYDQRLKRNTIPVPPSYSQDSTFHFQDRRQDSHDPSKQSNRLPPPTYVCHNCNQPGHWKQHCPLFENEKNQEKEFYQSRLNPKIEIERGFPSPLPGPKPQDPRRHFENLNLSSQPPLPEGPMPPLPTHAQQLPENYNRQEFEVGMQVWKCETCVKSFNVVSQYEAHLSFHVTCSNCDFTASKRVVGAHFQTAHGQYAGQGLKEIEVEGQKFMVLVGNSAEEIAKWREERRKNWLAMSKEPKTNRTNTFGTGKRKLSISSDEDLEEGEIEEDEEVKAKIVLQTGTTTSERVVDVSQQEPFVKKSRKIILCKYFSRGQCRLNEKQCKFSHDRSLFGCRAMMYKGSCIKGMYCPYSHDTTMIFGQLERKKDRVKEQQWRGEQKSLLRKLLAKDMRVEQRKMLQIVHFLVANEFFRTNDVKAEASEAITLETVTDEASADAKEECSSREVETNVLSIVESSDCVSQEVTTLPCSDNTNSTNGEGTEIKSLFDADAGDFEEVVAVPVKKVVEAALDYVVSEIETCSN</sequence>
<dbReference type="SMART" id="SM00356">
    <property type="entry name" value="ZnF_C3H1"/>
    <property type="match status" value="2"/>
</dbReference>
<dbReference type="GO" id="GO:0003676">
    <property type="term" value="F:nucleic acid binding"/>
    <property type="evidence" value="ECO:0007669"/>
    <property type="project" value="InterPro"/>
</dbReference>
<dbReference type="GO" id="GO:0008270">
    <property type="term" value="F:zinc ion binding"/>
    <property type="evidence" value="ECO:0007669"/>
    <property type="project" value="UniProtKB-KW"/>
</dbReference>
<organism evidence="9 10">
    <name type="scientific">Plasmopara halstedii</name>
    <name type="common">Downy mildew of sunflower</name>
    <dbReference type="NCBI Taxonomy" id="4781"/>
    <lineage>
        <taxon>Eukaryota</taxon>
        <taxon>Sar</taxon>
        <taxon>Stramenopiles</taxon>
        <taxon>Oomycota</taxon>
        <taxon>Peronosporomycetes</taxon>
        <taxon>Peronosporales</taxon>
        <taxon>Peronosporaceae</taxon>
        <taxon>Plasmopara</taxon>
    </lineage>
</organism>
<feature type="domain" description="CCHC-type" evidence="8">
    <location>
        <begin position="301"/>
        <end position="315"/>
    </location>
</feature>
<feature type="region of interest" description="Disordered" evidence="5">
    <location>
        <begin position="242"/>
        <end position="300"/>
    </location>
</feature>
<evidence type="ECO:0000256" key="5">
    <source>
        <dbReference type="SAM" id="MobiDB-lite"/>
    </source>
</evidence>
<keyword evidence="10" id="KW-1185">Reference proteome</keyword>
<evidence type="ECO:0000259" key="8">
    <source>
        <dbReference type="PROSITE" id="PS50158"/>
    </source>
</evidence>
<protein>
    <submittedName>
        <fullName evidence="9">Polyadenylation factor i yth1 (Cpsf subunit)</fullName>
    </submittedName>
</protein>
<name>A0A0P1AF00_PLAHL</name>
<dbReference type="AlphaFoldDB" id="A0A0P1AF00"/>
<evidence type="ECO:0000259" key="6">
    <source>
        <dbReference type="PROSITE" id="PS50103"/>
    </source>
</evidence>
<feature type="compositionally biased region" description="Low complexity" evidence="5">
    <location>
        <begin position="79"/>
        <end position="102"/>
    </location>
</feature>
<dbReference type="InterPro" id="IPR013087">
    <property type="entry name" value="Znf_C2H2_type"/>
</dbReference>
<feature type="region of interest" description="Disordered" evidence="5">
    <location>
        <begin position="1"/>
        <end position="120"/>
    </location>
</feature>
<dbReference type="Gene3D" id="4.10.1000.10">
    <property type="entry name" value="Zinc finger, CCCH-type"/>
    <property type="match status" value="1"/>
</dbReference>
<dbReference type="SUPFAM" id="SSF57756">
    <property type="entry name" value="Retrovirus zinc finger-like domains"/>
    <property type="match status" value="1"/>
</dbReference>
<dbReference type="InterPro" id="IPR036875">
    <property type="entry name" value="Znf_CCHC_sf"/>
</dbReference>
<dbReference type="InterPro" id="IPR025829">
    <property type="entry name" value="Zn_knuckle_CX2CX3GHX4C"/>
</dbReference>
<dbReference type="PROSITE" id="PS50158">
    <property type="entry name" value="ZF_CCHC"/>
    <property type="match status" value="1"/>
</dbReference>
<feature type="domain" description="C3H1-type" evidence="6">
    <location>
        <begin position="555"/>
        <end position="583"/>
    </location>
</feature>
<dbReference type="Pfam" id="PF10453">
    <property type="entry name" value="NUFIP1"/>
    <property type="match status" value="1"/>
</dbReference>
<dbReference type="SMART" id="SM00343">
    <property type="entry name" value="ZnF_C2HC"/>
    <property type="match status" value="1"/>
</dbReference>
<dbReference type="Pfam" id="PF13696">
    <property type="entry name" value="zf-CCHC_2"/>
    <property type="match status" value="1"/>
</dbReference>
<evidence type="ECO:0000259" key="7">
    <source>
        <dbReference type="PROSITE" id="PS50157"/>
    </source>
</evidence>
<feature type="compositionally biased region" description="Basic residues" evidence="5">
    <location>
        <begin position="17"/>
        <end position="32"/>
    </location>
</feature>
<feature type="compositionally biased region" description="Gly residues" evidence="5">
    <location>
        <begin position="33"/>
        <end position="45"/>
    </location>
</feature>
<dbReference type="PROSITE" id="PS00028">
    <property type="entry name" value="ZINC_FINGER_C2H2_1"/>
    <property type="match status" value="1"/>
</dbReference>
<feature type="compositionally biased region" description="Pro residues" evidence="5">
    <location>
        <begin position="65"/>
        <end position="78"/>
    </location>
</feature>
<dbReference type="PROSITE" id="PS50103">
    <property type="entry name" value="ZF_C3H1"/>
    <property type="match status" value="1"/>
</dbReference>
<evidence type="ECO:0000256" key="2">
    <source>
        <dbReference type="ARBA" id="ARBA00022771"/>
    </source>
</evidence>
<proteinExistence type="predicted"/>
<feature type="region of interest" description="Disordered" evidence="5">
    <location>
        <begin position="338"/>
        <end position="376"/>
    </location>
</feature>
<dbReference type="InterPro" id="IPR019496">
    <property type="entry name" value="NUFIP1_cons_dom"/>
</dbReference>
<dbReference type="EMBL" id="CCYD01000428">
    <property type="protein sequence ID" value="CEG39479.1"/>
    <property type="molecule type" value="Genomic_DNA"/>
</dbReference>
<feature type="compositionally biased region" description="Basic and acidic residues" evidence="5">
    <location>
        <begin position="277"/>
        <end position="288"/>
    </location>
</feature>
<feature type="compositionally biased region" description="Pro residues" evidence="5">
    <location>
        <begin position="367"/>
        <end position="376"/>
    </location>
</feature>
<evidence type="ECO:0000313" key="9">
    <source>
        <dbReference type="EMBL" id="CEG39479.1"/>
    </source>
</evidence>
<dbReference type="InterPro" id="IPR000571">
    <property type="entry name" value="Znf_CCCH"/>
</dbReference>
<reference evidence="10" key="1">
    <citation type="submission" date="2014-09" db="EMBL/GenBank/DDBJ databases">
        <authorList>
            <person name="Sharma Rahul"/>
            <person name="Thines Marco"/>
        </authorList>
    </citation>
    <scope>NUCLEOTIDE SEQUENCE [LARGE SCALE GENOMIC DNA]</scope>
</reference>
<dbReference type="Gene3D" id="4.10.60.10">
    <property type="entry name" value="Zinc finger, CCHC-type"/>
    <property type="match status" value="1"/>
</dbReference>
<dbReference type="RefSeq" id="XP_024575848.1">
    <property type="nucleotide sequence ID" value="XM_024725031.1"/>
</dbReference>
<feature type="domain" description="C2H2-type" evidence="7">
    <location>
        <begin position="400"/>
        <end position="422"/>
    </location>
</feature>